<dbReference type="RefSeq" id="WP_067553938.1">
    <property type="nucleotide sequence ID" value="NZ_CANSHE010000002.1"/>
</dbReference>
<dbReference type="FunFam" id="3.30.950.10:FF:000002">
    <property type="entry name" value="Ribosomal RNA small subunit methyltransferase I"/>
    <property type="match status" value="1"/>
</dbReference>
<dbReference type="CDD" id="cd11648">
    <property type="entry name" value="RsmI"/>
    <property type="match status" value="1"/>
</dbReference>
<feature type="domain" description="Tetrapyrrole methylase" evidence="7">
    <location>
        <begin position="14"/>
        <end position="212"/>
    </location>
</feature>
<comment type="function">
    <text evidence="6">Catalyzes the 2'-O-methylation of the ribose of cytidine 1402 (C1402) in 16S rRNA.</text>
</comment>
<dbReference type="InterPro" id="IPR008189">
    <property type="entry name" value="rRNA_ssu_MeTfrase_I"/>
</dbReference>
<dbReference type="EMBL" id="CP011391">
    <property type="protein sequence ID" value="AMK53164.1"/>
    <property type="molecule type" value="Genomic_DNA"/>
</dbReference>
<evidence type="ECO:0000259" key="7">
    <source>
        <dbReference type="Pfam" id="PF00590"/>
    </source>
</evidence>
<dbReference type="AlphaFoldDB" id="A0A140DR87"/>
<evidence type="ECO:0000259" key="8">
    <source>
        <dbReference type="Pfam" id="PF23016"/>
    </source>
</evidence>
<dbReference type="KEGG" id="fro:AALO17_00300"/>
<gene>
    <name evidence="6" type="primary">rsmI</name>
    <name evidence="9" type="ORF">AALO17_00300</name>
</gene>
<dbReference type="GO" id="GO:0070677">
    <property type="term" value="F:rRNA (cytosine-2'-O-)-methyltransferase activity"/>
    <property type="evidence" value="ECO:0007669"/>
    <property type="project" value="UniProtKB-UniRule"/>
</dbReference>
<dbReference type="Pfam" id="PF23016">
    <property type="entry name" value="RsmI_C"/>
    <property type="match status" value="1"/>
</dbReference>
<dbReference type="Gene3D" id="3.30.950.10">
    <property type="entry name" value="Methyltransferase, Cobalt-precorrin-4 Transmethylase, Domain 2"/>
    <property type="match status" value="1"/>
</dbReference>
<dbReference type="Proteomes" id="UP000069771">
    <property type="component" value="Chromosome"/>
</dbReference>
<dbReference type="InterPro" id="IPR035996">
    <property type="entry name" value="4pyrrol_Methylase_sf"/>
</dbReference>
<evidence type="ECO:0000256" key="2">
    <source>
        <dbReference type="ARBA" id="ARBA00022552"/>
    </source>
</evidence>
<comment type="subcellular location">
    <subcellularLocation>
        <location evidence="6">Cytoplasm</location>
    </subcellularLocation>
</comment>
<evidence type="ECO:0000256" key="1">
    <source>
        <dbReference type="ARBA" id="ARBA00022490"/>
    </source>
</evidence>
<evidence type="ECO:0000313" key="10">
    <source>
        <dbReference type="Proteomes" id="UP000069771"/>
    </source>
</evidence>
<comment type="similarity">
    <text evidence="6">Belongs to the methyltransferase superfamily. RsmI family.</text>
</comment>
<dbReference type="SUPFAM" id="SSF53790">
    <property type="entry name" value="Tetrapyrrole methylase"/>
    <property type="match status" value="1"/>
</dbReference>
<comment type="catalytic activity">
    <reaction evidence="6">
        <text>cytidine(1402) in 16S rRNA + S-adenosyl-L-methionine = 2'-O-methylcytidine(1402) in 16S rRNA + S-adenosyl-L-homocysteine + H(+)</text>
        <dbReference type="Rhea" id="RHEA:42924"/>
        <dbReference type="Rhea" id="RHEA-COMP:10285"/>
        <dbReference type="Rhea" id="RHEA-COMP:10286"/>
        <dbReference type="ChEBI" id="CHEBI:15378"/>
        <dbReference type="ChEBI" id="CHEBI:57856"/>
        <dbReference type="ChEBI" id="CHEBI:59789"/>
        <dbReference type="ChEBI" id="CHEBI:74495"/>
        <dbReference type="ChEBI" id="CHEBI:82748"/>
        <dbReference type="EC" id="2.1.1.198"/>
    </reaction>
</comment>
<dbReference type="GO" id="GO:0005737">
    <property type="term" value="C:cytoplasm"/>
    <property type="evidence" value="ECO:0007669"/>
    <property type="project" value="UniProtKB-SubCell"/>
</dbReference>
<evidence type="ECO:0000256" key="5">
    <source>
        <dbReference type="ARBA" id="ARBA00022691"/>
    </source>
</evidence>
<proteinExistence type="inferred from homology"/>
<dbReference type="STRING" id="1702221.AALO17_00300"/>
<dbReference type="InterPro" id="IPR014776">
    <property type="entry name" value="4pyrrole_Mease_sub2"/>
</dbReference>
<name>A0A140DR87_9FIRM</name>
<dbReference type="NCBIfam" id="TIGR00096">
    <property type="entry name" value="16S rRNA (cytidine(1402)-2'-O)-methyltransferase"/>
    <property type="match status" value="1"/>
</dbReference>
<dbReference type="InterPro" id="IPR018063">
    <property type="entry name" value="SAM_MeTrfase_RsmI_CS"/>
</dbReference>
<dbReference type="InterPro" id="IPR014777">
    <property type="entry name" value="4pyrrole_Mease_sub1"/>
</dbReference>
<dbReference type="PATRIC" id="fig|1702221.3.peg.30"/>
<keyword evidence="4 6" id="KW-0808">Transferase</keyword>
<keyword evidence="10" id="KW-1185">Reference proteome</keyword>
<dbReference type="PIRSF" id="PIRSF005917">
    <property type="entry name" value="MTase_YraL"/>
    <property type="match status" value="1"/>
</dbReference>
<dbReference type="Gene3D" id="3.40.1010.10">
    <property type="entry name" value="Cobalt-precorrin-4 Transmethylase, Domain 1"/>
    <property type="match status" value="1"/>
</dbReference>
<dbReference type="Pfam" id="PF00590">
    <property type="entry name" value="TP_methylase"/>
    <property type="match status" value="1"/>
</dbReference>
<dbReference type="HAMAP" id="MF_01877">
    <property type="entry name" value="16SrRNA_methyltr_I"/>
    <property type="match status" value="1"/>
</dbReference>
<evidence type="ECO:0000256" key="3">
    <source>
        <dbReference type="ARBA" id="ARBA00022603"/>
    </source>
</evidence>
<dbReference type="InterPro" id="IPR053910">
    <property type="entry name" value="RsmI_HTH"/>
</dbReference>
<dbReference type="PANTHER" id="PTHR46111">
    <property type="entry name" value="RIBOSOMAL RNA SMALL SUBUNIT METHYLTRANSFERASE I"/>
    <property type="match status" value="1"/>
</dbReference>
<feature type="domain" description="RsmI HTH" evidence="8">
    <location>
        <begin position="239"/>
        <end position="279"/>
    </location>
</feature>
<reference evidence="9 10" key="1">
    <citation type="journal article" date="2016" name="Gut Pathog.">
        <title>Whole genome sequencing of "Faecalibaculum rodentium" ALO17, isolated from C57BL/6J laboratory mouse feces.</title>
        <authorList>
            <person name="Lim S."/>
            <person name="Chang D.H."/>
            <person name="Ahn S."/>
            <person name="Kim B.C."/>
        </authorList>
    </citation>
    <scope>NUCLEOTIDE SEQUENCE [LARGE SCALE GENOMIC DNA]</scope>
    <source>
        <strain evidence="9 10">Alo17</strain>
    </source>
</reference>
<dbReference type="OrthoDB" id="9809084at2"/>
<dbReference type="EC" id="2.1.1.198" evidence="6"/>
<dbReference type="GeneID" id="78476955"/>
<keyword evidence="2 6" id="KW-0698">rRNA processing</keyword>
<accession>A0A140DR87</accession>
<evidence type="ECO:0000256" key="6">
    <source>
        <dbReference type="HAMAP-Rule" id="MF_01877"/>
    </source>
</evidence>
<dbReference type="InterPro" id="IPR000878">
    <property type="entry name" value="4pyrrol_Mease"/>
</dbReference>
<keyword evidence="1 6" id="KW-0963">Cytoplasm</keyword>
<keyword evidence="5 6" id="KW-0949">S-adenosyl-L-methionine</keyword>
<dbReference type="PANTHER" id="PTHR46111:SF1">
    <property type="entry name" value="RIBOSOMAL RNA SMALL SUBUNIT METHYLTRANSFERASE I"/>
    <property type="match status" value="1"/>
</dbReference>
<organism evidence="9 10">
    <name type="scientific">Faecalibaculum rodentium</name>
    <dbReference type="NCBI Taxonomy" id="1702221"/>
    <lineage>
        <taxon>Bacteria</taxon>
        <taxon>Bacillati</taxon>
        <taxon>Bacillota</taxon>
        <taxon>Erysipelotrichia</taxon>
        <taxon>Erysipelotrichales</taxon>
        <taxon>Erysipelotrichaceae</taxon>
        <taxon>Faecalibaculum</taxon>
    </lineage>
</organism>
<evidence type="ECO:0000313" key="9">
    <source>
        <dbReference type="EMBL" id="AMK53164.1"/>
    </source>
</evidence>
<evidence type="ECO:0000256" key="4">
    <source>
        <dbReference type="ARBA" id="ARBA00022679"/>
    </source>
</evidence>
<protein>
    <recommendedName>
        <fullName evidence="6">Ribosomal RNA small subunit methyltransferase I</fullName>
        <ecNumber evidence="6">2.1.1.198</ecNumber>
    </recommendedName>
    <alternativeName>
        <fullName evidence="6">16S rRNA 2'-O-ribose C1402 methyltransferase</fullName>
    </alternativeName>
    <alternativeName>
        <fullName evidence="6">rRNA (cytidine-2'-O-)-methyltransferase RsmI</fullName>
    </alternativeName>
</protein>
<keyword evidence="3 6" id="KW-0489">Methyltransferase</keyword>
<sequence length="293" mass="32150">MNRQKSFEQDGPALLLIPSPIGNLSEISDRVREAIESCDVIACEDTRNTGKLLSLLGFRKPLISHHEHNQSVSIPKILEELSSGHKVGVMSDAGYPVISDPGQNLVRAATEKNWPVISFSGPNAAINALVASGLDARHYLFYGFLDAKSGKRKKELEELRTVPWTLVFYEAPHRIVDTLEDMVEVFGDRPACLARELTKKFEEYLRGTLQELLSAAGDGLKGEMVLVVAGCEPEQVSTEAAITRVMALTAQGMKQKAAAKQVAAETGLSANELYRLLLQRPKPGEEDTEIPNR</sequence>
<dbReference type="PROSITE" id="PS01296">
    <property type="entry name" value="RSMI"/>
    <property type="match status" value="1"/>
</dbReference>